<protein>
    <recommendedName>
        <fullName evidence="1">Ribosomal RNA small subunit methyltransferase J</fullName>
        <ecNumber evidence="1">2.1.1.242</ecNumber>
    </recommendedName>
    <alternativeName>
        <fullName evidence="1">16S rRNA m2G1516 methyltransferase</fullName>
    </alternativeName>
    <alternativeName>
        <fullName evidence="1">rRNA (guanine-N(2)-)-methyltransferase</fullName>
    </alternativeName>
</protein>
<comment type="subcellular location">
    <subcellularLocation>
        <location evidence="1">Cytoplasm</location>
    </subcellularLocation>
</comment>
<keyword evidence="1 2" id="KW-0489">Methyltransferase</keyword>
<evidence type="ECO:0000313" key="3">
    <source>
        <dbReference type="Proteomes" id="UP000197424"/>
    </source>
</evidence>
<dbReference type="EC" id="2.1.1.242" evidence="1"/>
<gene>
    <name evidence="1" type="primary">rsmJ</name>
    <name evidence="2" type="ORF">LHGZ1_0635</name>
</gene>
<dbReference type="CDD" id="cd02440">
    <property type="entry name" value="AdoMet_MTases"/>
    <property type="match status" value="1"/>
</dbReference>
<feature type="binding site" evidence="1">
    <location>
        <begin position="129"/>
        <end position="130"/>
    </location>
    <ligand>
        <name>S-adenosyl-L-methionine</name>
        <dbReference type="ChEBI" id="CHEBI:59789"/>
    </ligand>
</feature>
<dbReference type="InterPro" id="IPR029063">
    <property type="entry name" value="SAM-dependent_MTases_sf"/>
</dbReference>
<dbReference type="PANTHER" id="PTHR36112:SF1">
    <property type="entry name" value="RIBOSOMAL RNA SMALL SUBUNIT METHYLTRANSFERASE J"/>
    <property type="match status" value="1"/>
</dbReference>
<comment type="similarity">
    <text evidence="1">Belongs to the methyltransferase superfamily. RsmJ family.</text>
</comment>
<comment type="caution">
    <text evidence="1">Lacks conserved residue(s) required for the propagation of feature annotation.</text>
</comment>
<evidence type="ECO:0000256" key="1">
    <source>
        <dbReference type="HAMAP-Rule" id="MF_01523"/>
    </source>
</evidence>
<dbReference type="GO" id="GO:0008990">
    <property type="term" value="F:rRNA (guanine-N2-)-methyltransferase activity"/>
    <property type="evidence" value="ECO:0007669"/>
    <property type="project" value="UniProtKB-UniRule"/>
</dbReference>
<reference evidence="3" key="1">
    <citation type="submission" date="2017-06" db="EMBL/GenBank/DDBJ databases">
        <title>Whole genome sequence of Laribacter hongkongensis LHGZ1.</title>
        <authorList>
            <person name="Chen D."/>
            <person name="Wu H."/>
            <person name="Chen J."/>
        </authorList>
    </citation>
    <scope>NUCLEOTIDE SEQUENCE [LARGE SCALE GENOMIC DNA]</scope>
    <source>
        <strain evidence="3">LHGZ1</strain>
    </source>
</reference>
<proteinExistence type="inferred from homology"/>
<sequence length="281" mass="29723">MHEMIFPCGLSRQRSSADNVPLPRLMVAMFHGLLATPDVSPATLERFAAGYGLPCLATPPDEGYWLAWREGVLGLESPHHGAVTADFVGGAARHRREFGGGAGQPVARAIGLKGSQRPQVVDATAGLGRDAFVMASLGCRVTLVERSPVAAALLDDALARARLDPATHEIAARMQLVFADAADWLAQQPAGSVDVVYLDPMFPDTGKSAAAKKEMQAFQVVVGDDLDADRLLLVARQVAGKRVVVKRPRLGALLTGEKPAGQQVGKSTRFDLYAPLPSASA</sequence>
<feature type="binding site" evidence="1">
    <location>
        <position position="199"/>
    </location>
    <ligand>
        <name>S-adenosyl-L-methionine</name>
        <dbReference type="ChEBI" id="CHEBI:59789"/>
    </ligand>
</feature>
<dbReference type="OrthoDB" id="3191794at2"/>
<dbReference type="HAMAP" id="MF_01523">
    <property type="entry name" value="16SrRNA_methyltr_J"/>
    <property type="match status" value="1"/>
</dbReference>
<accession>A0A248LGB2</accession>
<feature type="binding site" evidence="1">
    <location>
        <begin position="145"/>
        <end position="146"/>
    </location>
    <ligand>
        <name>S-adenosyl-L-methionine</name>
        <dbReference type="ChEBI" id="CHEBI:59789"/>
    </ligand>
</feature>
<dbReference type="GO" id="GO:0005737">
    <property type="term" value="C:cytoplasm"/>
    <property type="evidence" value="ECO:0007669"/>
    <property type="project" value="UniProtKB-SubCell"/>
</dbReference>
<dbReference type="Proteomes" id="UP000197424">
    <property type="component" value="Chromosome"/>
</dbReference>
<dbReference type="RefSeq" id="WP_088860114.1">
    <property type="nucleotide sequence ID" value="NZ_CP022115.1"/>
</dbReference>
<evidence type="ECO:0000313" key="2">
    <source>
        <dbReference type="EMBL" id="ASJ23466.1"/>
    </source>
</evidence>
<keyword evidence="1" id="KW-0949">S-adenosyl-L-methionine</keyword>
<dbReference type="InterPro" id="IPR007536">
    <property type="entry name" value="16SrRNA_methylTrfase_J"/>
</dbReference>
<dbReference type="EMBL" id="CP022115">
    <property type="protein sequence ID" value="ASJ23466.1"/>
    <property type="molecule type" value="Genomic_DNA"/>
</dbReference>
<keyword evidence="1 2" id="KW-0808">Transferase</keyword>
<organism evidence="2 3">
    <name type="scientific">Laribacter hongkongensis</name>
    <dbReference type="NCBI Taxonomy" id="168471"/>
    <lineage>
        <taxon>Bacteria</taxon>
        <taxon>Pseudomonadati</taxon>
        <taxon>Pseudomonadota</taxon>
        <taxon>Betaproteobacteria</taxon>
        <taxon>Neisseriales</taxon>
        <taxon>Aquaspirillaceae</taxon>
        <taxon>Laribacter</taxon>
    </lineage>
</organism>
<keyword evidence="1" id="KW-0698">rRNA processing</keyword>
<dbReference type="AlphaFoldDB" id="A0A248LGB2"/>
<dbReference type="Pfam" id="PF04445">
    <property type="entry name" value="SAM_MT"/>
    <property type="match status" value="1"/>
</dbReference>
<dbReference type="PANTHER" id="PTHR36112">
    <property type="entry name" value="RIBOSOMAL RNA SMALL SUBUNIT METHYLTRANSFERASE J"/>
    <property type="match status" value="1"/>
</dbReference>
<dbReference type="Gene3D" id="3.40.50.150">
    <property type="entry name" value="Vaccinia Virus protein VP39"/>
    <property type="match status" value="1"/>
</dbReference>
<name>A0A248LGB2_9NEIS</name>
<comment type="catalytic activity">
    <reaction evidence="1">
        <text>guanosine(1516) in 16S rRNA + S-adenosyl-L-methionine = N(2)-methylguanosine(1516) in 16S rRNA + S-adenosyl-L-homocysteine + H(+)</text>
        <dbReference type="Rhea" id="RHEA:43220"/>
        <dbReference type="Rhea" id="RHEA-COMP:10412"/>
        <dbReference type="Rhea" id="RHEA-COMP:10413"/>
        <dbReference type="ChEBI" id="CHEBI:15378"/>
        <dbReference type="ChEBI" id="CHEBI:57856"/>
        <dbReference type="ChEBI" id="CHEBI:59789"/>
        <dbReference type="ChEBI" id="CHEBI:74269"/>
        <dbReference type="ChEBI" id="CHEBI:74481"/>
        <dbReference type="EC" id="2.1.1.242"/>
    </reaction>
</comment>
<comment type="function">
    <text evidence="1">Specifically methylates the guanosine in position 1516 of 16S rRNA.</text>
</comment>
<keyword evidence="1" id="KW-0963">Cytoplasm</keyword>
<dbReference type="SUPFAM" id="SSF53335">
    <property type="entry name" value="S-adenosyl-L-methionine-dependent methyltransferases"/>
    <property type="match status" value="1"/>
</dbReference>